<keyword evidence="2" id="KW-1185">Reference proteome</keyword>
<evidence type="ECO:0008006" key="3">
    <source>
        <dbReference type="Google" id="ProtNLM"/>
    </source>
</evidence>
<dbReference type="AlphaFoldDB" id="A0A1R3RFA7"/>
<dbReference type="VEuPathDB" id="FungiDB:ASPCADRAFT_517333"/>
<dbReference type="SUPFAM" id="SSF51905">
    <property type="entry name" value="FAD/NAD(P)-binding domain"/>
    <property type="match status" value="1"/>
</dbReference>
<dbReference type="PANTHER" id="PTHR37417:SF2">
    <property type="entry name" value="67 KDA MYOSIN-CROSS-REACTIVE ANTIGEN FAMILY PROTEIN (AFU_ORTHOLOGUE AFUA_5G09970)"/>
    <property type="match status" value="1"/>
</dbReference>
<dbReference type="OrthoDB" id="545169at2759"/>
<evidence type="ECO:0000313" key="1">
    <source>
        <dbReference type="EMBL" id="OOF93165.1"/>
    </source>
</evidence>
<name>A0A1R3RFA7_ASPC5</name>
<proteinExistence type="predicted"/>
<evidence type="ECO:0000313" key="2">
    <source>
        <dbReference type="Proteomes" id="UP000188318"/>
    </source>
</evidence>
<dbReference type="InterPro" id="IPR036188">
    <property type="entry name" value="FAD/NAD-bd_sf"/>
</dbReference>
<dbReference type="Pfam" id="PF06100">
    <property type="entry name" value="MCRA"/>
    <property type="match status" value="1"/>
</dbReference>
<protein>
    <recommendedName>
        <fullName evidence="3">Oleate hydratase</fullName>
    </recommendedName>
</protein>
<dbReference type="GO" id="GO:0050151">
    <property type="term" value="F:oleate hydratase activity"/>
    <property type="evidence" value="ECO:0007669"/>
    <property type="project" value="InterPro"/>
</dbReference>
<organism evidence="1 2">
    <name type="scientific">Aspergillus carbonarius (strain ITEM 5010)</name>
    <dbReference type="NCBI Taxonomy" id="602072"/>
    <lineage>
        <taxon>Eukaryota</taxon>
        <taxon>Fungi</taxon>
        <taxon>Dikarya</taxon>
        <taxon>Ascomycota</taxon>
        <taxon>Pezizomycotina</taxon>
        <taxon>Eurotiomycetes</taxon>
        <taxon>Eurotiomycetidae</taxon>
        <taxon>Eurotiales</taxon>
        <taxon>Aspergillaceae</taxon>
        <taxon>Aspergillus</taxon>
        <taxon>Aspergillus subgen. Circumdati</taxon>
    </lineage>
</organism>
<dbReference type="OMA" id="ETTVWIY"/>
<dbReference type="Gene3D" id="3.50.50.60">
    <property type="entry name" value="FAD/NAD(P)-binding domain"/>
    <property type="match status" value="3"/>
</dbReference>
<dbReference type="GO" id="GO:0006631">
    <property type="term" value="P:fatty acid metabolic process"/>
    <property type="evidence" value="ECO:0007669"/>
    <property type="project" value="InterPro"/>
</dbReference>
<dbReference type="InterPro" id="IPR010354">
    <property type="entry name" value="Oleate_hydratase"/>
</dbReference>
<reference evidence="2" key="1">
    <citation type="journal article" date="2017" name="Genome Biol.">
        <title>Comparative genomics reveals high biological diversity and specific adaptations in the industrially and medically important fungal genus Aspergillus.</title>
        <authorList>
            <person name="de Vries R.P."/>
            <person name="Riley R."/>
            <person name="Wiebenga A."/>
            <person name="Aguilar-Osorio G."/>
            <person name="Amillis S."/>
            <person name="Uchima C.A."/>
            <person name="Anderluh G."/>
            <person name="Asadollahi M."/>
            <person name="Askin M."/>
            <person name="Barry K."/>
            <person name="Battaglia E."/>
            <person name="Bayram O."/>
            <person name="Benocci T."/>
            <person name="Braus-Stromeyer S.A."/>
            <person name="Caldana C."/>
            <person name="Canovas D."/>
            <person name="Cerqueira G.C."/>
            <person name="Chen F."/>
            <person name="Chen W."/>
            <person name="Choi C."/>
            <person name="Clum A."/>
            <person name="Dos Santos R.A."/>
            <person name="Damasio A.R."/>
            <person name="Diallinas G."/>
            <person name="Emri T."/>
            <person name="Fekete E."/>
            <person name="Flipphi M."/>
            <person name="Freyberg S."/>
            <person name="Gallo A."/>
            <person name="Gournas C."/>
            <person name="Habgood R."/>
            <person name="Hainaut M."/>
            <person name="Harispe M.L."/>
            <person name="Henrissat B."/>
            <person name="Hilden K.S."/>
            <person name="Hope R."/>
            <person name="Hossain A."/>
            <person name="Karabika E."/>
            <person name="Karaffa L."/>
            <person name="Karanyi Z."/>
            <person name="Krasevec N."/>
            <person name="Kuo A."/>
            <person name="Kusch H."/>
            <person name="LaButti K."/>
            <person name="Lagendijk E.L."/>
            <person name="Lapidus A."/>
            <person name="Levasseur A."/>
            <person name="Lindquist E."/>
            <person name="Lipzen A."/>
            <person name="Logrieco A.F."/>
            <person name="MacCabe A."/>
            <person name="Maekelae M.R."/>
            <person name="Malavazi I."/>
            <person name="Melin P."/>
            <person name="Meyer V."/>
            <person name="Mielnichuk N."/>
            <person name="Miskei M."/>
            <person name="Molnar A.P."/>
            <person name="Mule G."/>
            <person name="Ngan C.Y."/>
            <person name="Orejas M."/>
            <person name="Orosz E."/>
            <person name="Ouedraogo J.P."/>
            <person name="Overkamp K.M."/>
            <person name="Park H.-S."/>
            <person name="Perrone G."/>
            <person name="Piumi F."/>
            <person name="Punt P.J."/>
            <person name="Ram A.F."/>
            <person name="Ramon A."/>
            <person name="Rauscher S."/>
            <person name="Record E."/>
            <person name="Riano-Pachon D.M."/>
            <person name="Robert V."/>
            <person name="Roehrig J."/>
            <person name="Ruller R."/>
            <person name="Salamov A."/>
            <person name="Salih N.S."/>
            <person name="Samson R.A."/>
            <person name="Sandor E."/>
            <person name="Sanguinetti M."/>
            <person name="Schuetze T."/>
            <person name="Sepcic K."/>
            <person name="Shelest E."/>
            <person name="Sherlock G."/>
            <person name="Sophianopoulou V."/>
            <person name="Squina F.M."/>
            <person name="Sun H."/>
            <person name="Susca A."/>
            <person name="Todd R.B."/>
            <person name="Tsang A."/>
            <person name="Unkles S.E."/>
            <person name="van de Wiele N."/>
            <person name="van Rossen-Uffink D."/>
            <person name="Oliveira J.V."/>
            <person name="Vesth T.C."/>
            <person name="Visser J."/>
            <person name="Yu J.-H."/>
            <person name="Zhou M."/>
            <person name="Andersen M.R."/>
            <person name="Archer D.B."/>
            <person name="Baker S.E."/>
            <person name="Benoit I."/>
            <person name="Brakhage A.A."/>
            <person name="Braus G.H."/>
            <person name="Fischer R."/>
            <person name="Frisvad J.C."/>
            <person name="Goldman G.H."/>
            <person name="Houbraken J."/>
            <person name="Oakley B."/>
            <person name="Pocsi I."/>
            <person name="Scazzocchio C."/>
            <person name="Seiboth B."/>
            <person name="vanKuyk P.A."/>
            <person name="Wortman J."/>
            <person name="Dyer P.S."/>
            <person name="Grigoriev I.V."/>
        </authorList>
    </citation>
    <scope>NUCLEOTIDE SEQUENCE [LARGE SCALE GENOMIC DNA]</scope>
    <source>
        <strain evidence="2">ITEM 5010</strain>
    </source>
</reference>
<dbReference type="GO" id="GO:0071949">
    <property type="term" value="F:FAD binding"/>
    <property type="evidence" value="ECO:0007669"/>
    <property type="project" value="InterPro"/>
</dbReference>
<dbReference type="Proteomes" id="UP000188318">
    <property type="component" value="Unassembled WGS sequence"/>
</dbReference>
<dbReference type="PANTHER" id="PTHR37417">
    <property type="entry name" value="67 KDA MYOSIN-CROSS-REACTIVE ANTIGEN FAMILY PROTEIN (AFU_ORTHOLOGUE AFUA_5G09970)"/>
    <property type="match status" value="1"/>
</dbReference>
<accession>A0A1R3RFA7</accession>
<dbReference type="EMBL" id="KV907505">
    <property type="protein sequence ID" value="OOF93165.1"/>
    <property type="molecule type" value="Genomic_DNA"/>
</dbReference>
<gene>
    <name evidence="1" type="ORF">ASPCADRAFT_517333</name>
</gene>
<sequence>MSSSSIPLTPPPERRHPDEMDAWILGAGIASLTAAVYLIQEANLPPSRIHILETLSQAGGGTVSSGDPVNGYNYRAGGMPPFNDVCMEELLELVPSKADPDQTVLQEINEYWNTEAIKDSPHTRFLARHKHSIERINAKEASVGLRDRVDLFMMASKTEKSLGRTRICDHFSKSFFKSGYWLVLSTTFGIKPTHSAAEFRRYLQHFMHDIHDLNRRRRLDGGRFNRHESIVSPIAQFLRSEGVDFRFHTTVTDIITSPSSSDPHRVSAIKAIHENEPEHIISLSPNDIVLVSLGSVMSGSTTGTNMTPPSLELMEIEKDLDENWLLWLELSTKNPIFGNAYNFCTRMNESRLESFTITLSHPDFFTRFTTLTRDKPGSSTFVTLKDTPWLISLSLPQQPLFPNQPPNIQVLWGYAMYPDHEGEFIKKPMLECSGQEILQEILHQLKFPVQDILHHAITIPCVVPRMAATLLPRTDGDRPRVIPSEVAVTMDYGVRGAQMAVRQLMGLDG</sequence>